<dbReference type="RefSeq" id="XP_024356588.1">
    <property type="nucleotide sequence ID" value="XM_024500820.2"/>
</dbReference>
<keyword evidence="7 12" id="KW-0067">ATP-binding</keyword>
<evidence type="ECO:0000256" key="14">
    <source>
        <dbReference type="SAM" id="MobiDB-lite"/>
    </source>
</evidence>
<dbReference type="CDD" id="cd17755">
    <property type="entry name" value="MCM4"/>
    <property type="match status" value="1"/>
</dbReference>
<dbReference type="Gene3D" id="2.40.50.140">
    <property type="entry name" value="Nucleic acid-binding proteins"/>
    <property type="match status" value="1"/>
</dbReference>
<dbReference type="GO" id="GO:0000727">
    <property type="term" value="P:double-strand break repair via break-induced replication"/>
    <property type="evidence" value="ECO:0000318"/>
    <property type="project" value="GO_Central"/>
</dbReference>
<reference evidence="16 18" key="1">
    <citation type="journal article" date="2008" name="Science">
        <title>The Physcomitrella genome reveals evolutionary insights into the conquest of land by plants.</title>
        <authorList>
            <person name="Rensing S."/>
            <person name="Lang D."/>
            <person name="Zimmer A."/>
            <person name="Terry A."/>
            <person name="Salamov A."/>
            <person name="Shapiro H."/>
            <person name="Nishiyama T."/>
            <person name="Perroud P.-F."/>
            <person name="Lindquist E."/>
            <person name="Kamisugi Y."/>
            <person name="Tanahashi T."/>
            <person name="Sakakibara K."/>
            <person name="Fujita T."/>
            <person name="Oishi K."/>
            <person name="Shin-I T."/>
            <person name="Kuroki Y."/>
            <person name="Toyoda A."/>
            <person name="Suzuki Y."/>
            <person name="Hashimoto A."/>
            <person name="Yamaguchi K."/>
            <person name="Sugano A."/>
            <person name="Kohara Y."/>
            <person name="Fujiyama A."/>
            <person name="Anterola A."/>
            <person name="Aoki S."/>
            <person name="Ashton N."/>
            <person name="Barbazuk W.B."/>
            <person name="Barker E."/>
            <person name="Bennetzen J."/>
            <person name="Bezanilla M."/>
            <person name="Blankenship R."/>
            <person name="Cho S.H."/>
            <person name="Dutcher S."/>
            <person name="Estelle M."/>
            <person name="Fawcett J.A."/>
            <person name="Gundlach H."/>
            <person name="Hanada K."/>
            <person name="Heyl A."/>
            <person name="Hicks K.A."/>
            <person name="Hugh J."/>
            <person name="Lohr M."/>
            <person name="Mayer K."/>
            <person name="Melkozernov A."/>
            <person name="Murata T."/>
            <person name="Nelson D."/>
            <person name="Pils B."/>
            <person name="Prigge M."/>
            <person name="Reiss B."/>
            <person name="Renner T."/>
            <person name="Rombauts S."/>
            <person name="Rushton P."/>
            <person name="Sanderfoot A."/>
            <person name="Schween G."/>
            <person name="Shiu S.-H."/>
            <person name="Stueber K."/>
            <person name="Theodoulou F.L."/>
            <person name="Tu H."/>
            <person name="Van de Peer Y."/>
            <person name="Verrier P.J."/>
            <person name="Waters E."/>
            <person name="Wood A."/>
            <person name="Yang L."/>
            <person name="Cove D."/>
            <person name="Cuming A."/>
            <person name="Hasebe M."/>
            <person name="Lucas S."/>
            <person name="Mishler D.B."/>
            <person name="Reski R."/>
            <person name="Grigoriev I."/>
            <person name="Quatrano R.S."/>
            <person name="Boore J.L."/>
        </authorList>
    </citation>
    <scope>NUCLEOTIDE SEQUENCE [LARGE SCALE GENOMIC DNA]</scope>
    <source>
        <strain evidence="17 18">cv. Gransden 2004</strain>
    </source>
</reference>
<evidence type="ECO:0000313" key="18">
    <source>
        <dbReference type="Proteomes" id="UP000006727"/>
    </source>
</evidence>
<evidence type="ECO:0000256" key="3">
    <source>
        <dbReference type="ARBA" id="ARBA00022705"/>
    </source>
</evidence>
<evidence type="ECO:0000259" key="15">
    <source>
        <dbReference type="PROSITE" id="PS50051"/>
    </source>
</evidence>
<evidence type="ECO:0000313" key="16">
    <source>
        <dbReference type="EMBL" id="PNR34478.1"/>
    </source>
</evidence>
<feature type="region of interest" description="Disordered" evidence="14">
    <location>
        <begin position="1"/>
        <end position="169"/>
    </location>
</feature>
<proteinExistence type="inferred from homology"/>
<dbReference type="OrthoDB" id="10251574at2759"/>
<evidence type="ECO:0000256" key="11">
    <source>
        <dbReference type="ARBA" id="ARBA00053280"/>
    </source>
</evidence>
<keyword evidence="6 13" id="KW-0347">Helicase</keyword>
<dbReference type="GO" id="GO:0042555">
    <property type="term" value="C:MCM complex"/>
    <property type="evidence" value="ECO:0000318"/>
    <property type="project" value="GO_Central"/>
</dbReference>
<comment type="similarity">
    <text evidence="2 12">Belongs to the MCM family.</text>
</comment>
<dbReference type="GO" id="GO:0000347">
    <property type="term" value="C:THO complex"/>
    <property type="evidence" value="ECO:0007669"/>
    <property type="project" value="EnsemblPlants"/>
</dbReference>
<dbReference type="AlphaFoldDB" id="A0A2K1IYX5"/>
<dbReference type="GO" id="GO:0005634">
    <property type="term" value="C:nucleus"/>
    <property type="evidence" value="ECO:0000318"/>
    <property type="project" value="GO_Central"/>
</dbReference>
<feature type="domain" description="MCM C-terminal AAA(+) ATPase" evidence="15">
    <location>
        <begin position="491"/>
        <end position="697"/>
    </location>
</feature>
<dbReference type="Gramene" id="Pp3c19_18510V3.2">
    <property type="protein sequence ID" value="Pp3c19_18510V3.2"/>
    <property type="gene ID" value="Pp3c19_18510"/>
</dbReference>
<keyword evidence="8 12" id="KW-0238">DNA-binding</keyword>
<dbReference type="PROSITE" id="PS00847">
    <property type="entry name" value="MCM_1"/>
    <property type="match status" value="1"/>
</dbReference>
<feature type="compositionally biased region" description="Polar residues" evidence="14">
    <location>
        <begin position="15"/>
        <end position="37"/>
    </location>
</feature>
<dbReference type="EnsemblPlants" id="Pp3c19_18510V3.1">
    <property type="protein sequence ID" value="Pp3c19_18510V3.1"/>
    <property type="gene ID" value="Pp3c19_18510"/>
</dbReference>
<dbReference type="OMA" id="AFFKCNV"/>
<evidence type="ECO:0000256" key="2">
    <source>
        <dbReference type="ARBA" id="ARBA00008010"/>
    </source>
</evidence>
<evidence type="ECO:0000256" key="12">
    <source>
        <dbReference type="RuleBase" id="RU004070"/>
    </source>
</evidence>
<dbReference type="FunFam" id="3.40.50.300:FF:000217">
    <property type="entry name" value="DNA helicase"/>
    <property type="match status" value="1"/>
</dbReference>
<dbReference type="EnsemblPlants" id="Pp3c19_18510V3.2">
    <property type="protein sequence ID" value="Pp3c19_18510V3.2"/>
    <property type="gene ID" value="Pp3c19_18510"/>
</dbReference>
<dbReference type="EMBL" id="ABEU02000019">
    <property type="protein sequence ID" value="PNR34478.1"/>
    <property type="molecule type" value="Genomic_DNA"/>
</dbReference>
<comment type="function">
    <text evidence="13">Acts as component of the MCM2-7 complex (MCM complex) which is the replicative helicase essential for 'once per cell cycle' DNA replication initiation and elongation in eukaryotic cells. The active ATPase sites in the MCM2-7 ring are formed through the interaction surfaces of two neighboring subunits such that a critical structure of a conserved arginine finger motif is provided in trans relative to the ATP-binding site of the Walker A box of the adjacent subunit. The six ATPase active sites, however, are likely to contribute differentially to the complex helicase activity.</text>
</comment>
<dbReference type="Pfam" id="PF21128">
    <property type="entry name" value="WHD_MCM4"/>
    <property type="match status" value="1"/>
</dbReference>
<evidence type="ECO:0000256" key="1">
    <source>
        <dbReference type="ARBA" id="ARBA00004123"/>
    </source>
</evidence>
<dbReference type="Pfam" id="PF00493">
    <property type="entry name" value="MCM"/>
    <property type="match status" value="1"/>
</dbReference>
<dbReference type="SUPFAM" id="SSF52540">
    <property type="entry name" value="P-loop containing nucleoside triphosphate hydrolases"/>
    <property type="match status" value="1"/>
</dbReference>
<dbReference type="InterPro" id="IPR041562">
    <property type="entry name" value="MCM_lid"/>
</dbReference>
<evidence type="ECO:0000256" key="10">
    <source>
        <dbReference type="ARBA" id="ARBA00047995"/>
    </source>
</evidence>
<keyword evidence="18" id="KW-1185">Reference proteome</keyword>
<dbReference type="GO" id="GO:0000785">
    <property type="term" value="C:chromatin"/>
    <property type="evidence" value="ECO:0007669"/>
    <property type="project" value="EnsemblPlants"/>
</dbReference>
<dbReference type="Gene3D" id="3.30.1640.10">
    <property type="entry name" value="mini-chromosome maintenance (MCM) complex, chain A, domain 1"/>
    <property type="match status" value="1"/>
</dbReference>
<evidence type="ECO:0000256" key="13">
    <source>
        <dbReference type="RuleBase" id="RU368062"/>
    </source>
</evidence>
<dbReference type="GO" id="GO:0016787">
    <property type="term" value="F:hydrolase activity"/>
    <property type="evidence" value="ECO:0007669"/>
    <property type="project" value="UniProtKB-KW"/>
</dbReference>
<dbReference type="Gene3D" id="3.40.50.300">
    <property type="entry name" value="P-loop containing nucleotide triphosphate hydrolases"/>
    <property type="match status" value="1"/>
</dbReference>
<dbReference type="InterPro" id="IPR008047">
    <property type="entry name" value="MCM_4"/>
</dbReference>
<reference evidence="17" key="3">
    <citation type="submission" date="2020-12" db="UniProtKB">
        <authorList>
            <consortium name="EnsemblPlants"/>
        </authorList>
    </citation>
    <scope>IDENTIFICATION</scope>
</reference>
<dbReference type="InterPro" id="IPR031327">
    <property type="entry name" value="MCM"/>
</dbReference>
<comment type="subunit">
    <text evidence="13">Component of the MCM2-7 complex.</text>
</comment>
<dbReference type="KEGG" id="ppp:112272748"/>
<protein>
    <recommendedName>
        <fullName evidence="13">DNA replication licensing factor MCM4</fullName>
        <ecNumber evidence="13">3.6.4.12</ecNumber>
    </recommendedName>
</protein>
<evidence type="ECO:0000256" key="7">
    <source>
        <dbReference type="ARBA" id="ARBA00022840"/>
    </source>
</evidence>
<dbReference type="PROSITE" id="PS50051">
    <property type="entry name" value="MCM_2"/>
    <property type="match status" value="1"/>
</dbReference>
<dbReference type="GO" id="GO:0003697">
    <property type="term" value="F:single-stranded DNA binding"/>
    <property type="evidence" value="ECO:0000318"/>
    <property type="project" value="GO_Central"/>
</dbReference>
<keyword evidence="5 13" id="KW-0378">Hydrolase</keyword>
<dbReference type="STRING" id="3218.A0A2K1IYX5"/>
<dbReference type="FunFam" id="2.20.28.10:FF:000003">
    <property type="entry name" value="DNA helicase"/>
    <property type="match status" value="1"/>
</dbReference>
<dbReference type="InterPro" id="IPR012340">
    <property type="entry name" value="NA-bd_OB-fold"/>
</dbReference>
<feature type="compositionally biased region" description="Basic and acidic residues" evidence="14">
    <location>
        <begin position="142"/>
        <end position="163"/>
    </location>
</feature>
<dbReference type="GO" id="GO:0003678">
    <property type="term" value="F:DNA helicase activity"/>
    <property type="evidence" value="ECO:0007669"/>
    <property type="project" value="UniProtKB-UniRule"/>
</dbReference>
<dbReference type="InterPro" id="IPR001208">
    <property type="entry name" value="MCM_dom"/>
</dbReference>
<dbReference type="PRINTS" id="PR01657">
    <property type="entry name" value="MCMFAMILY"/>
</dbReference>
<feature type="compositionally biased region" description="Low complexity" evidence="14">
    <location>
        <begin position="87"/>
        <end position="109"/>
    </location>
</feature>
<dbReference type="PRINTS" id="PR01660">
    <property type="entry name" value="MCMPROTEIN4"/>
</dbReference>
<evidence type="ECO:0000256" key="4">
    <source>
        <dbReference type="ARBA" id="ARBA00022741"/>
    </source>
</evidence>
<accession>A0A2K1IYX5</accession>
<dbReference type="InterPro" id="IPR027417">
    <property type="entry name" value="P-loop_NTPase"/>
</dbReference>
<name>A0A2K1IYX5_PHYPA</name>
<dbReference type="Gene3D" id="2.20.28.10">
    <property type="match status" value="1"/>
</dbReference>
<dbReference type="Pfam" id="PF14551">
    <property type="entry name" value="MCM_N"/>
    <property type="match status" value="1"/>
</dbReference>
<comment type="function">
    <text evidence="11">Probable component of the MCM2-7 complex (MCM complex) that may function as a DNA helicase and which is essential to undergo a single round of replication initiation and elongation per cell cycle in eukaryotic cells.</text>
</comment>
<dbReference type="Pfam" id="PF17855">
    <property type="entry name" value="MCM_lid"/>
    <property type="match status" value="1"/>
</dbReference>
<dbReference type="Proteomes" id="UP000006727">
    <property type="component" value="Chromosome 19"/>
</dbReference>
<dbReference type="Gramene" id="Pp3c19_18510V3.1">
    <property type="protein sequence ID" value="Pp3c19_18510V3.1"/>
    <property type="gene ID" value="Pp3c19_18510"/>
</dbReference>
<dbReference type="EC" id="3.6.4.12" evidence="13"/>
<comment type="catalytic activity">
    <reaction evidence="10 13">
        <text>ATP + H2O = ADP + phosphate + H(+)</text>
        <dbReference type="Rhea" id="RHEA:13065"/>
        <dbReference type="ChEBI" id="CHEBI:15377"/>
        <dbReference type="ChEBI" id="CHEBI:15378"/>
        <dbReference type="ChEBI" id="CHEBI:30616"/>
        <dbReference type="ChEBI" id="CHEBI:43474"/>
        <dbReference type="ChEBI" id="CHEBI:456216"/>
        <dbReference type="EC" id="3.6.4.12"/>
    </reaction>
</comment>
<gene>
    <name evidence="17" type="primary">LOC112272748</name>
    <name evidence="16" type="ORF">PHYPA_024295</name>
</gene>
<evidence type="ECO:0000256" key="6">
    <source>
        <dbReference type="ARBA" id="ARBA00022806"/>
    </source>
</evidence>
<evidence type="ECO:0000256" key="5">
    <source>
        <dbReference type="ARBA" id="ARBA00022801"/>
    </source>
</evidence>
<evidence type="ECO:0000256" key="9">
    <source>
        <dbReference type="ARBA" id="ARBA00023242"/>
    </source>
</evidence>
<evidence type="ECO:0000313" key="17">
    <source>
        <dbReference type="EnsemblPlants" id="Pp3c19_18510V3.1"/>
    </source>
</evidence>
<keyword evidence="9 13" id="KW-0539">Nucleus</keyword>
<dbReference type="FunCoup" id="A0A2K1IYX5">
    <property type="interactions" value="3295"/>
</dbReference>
<dbReference type="SUPFAM" id="SSF50249">
    <property type="entry name" value="Nucleic acid-binding proteins"/>
    <property type="match status" value="1"/>
</dbReference>
<dbReference type="PANTHER" id="PTHR11630:SF66">
    <property type="entry name" value="DNA REPLICATION LICENSING FACTOR MCM4"/>
    <property type="match status" value="1"/>
</dbReference>
<dbReference type="Pfam" id="PF17207">
    <property type="entry name" value="MCM_OB"/>
    <property type="match status" value="1"/>
</dbReference>
<dbReference type="InterPro" id="IPR033762">
    <property type="entry name" value="MCM_OB"/>
</dbReference>
<dbReference type="PANTHER" id="PTHR11630">
    <property type="entry name" value="DNA REPLICATION LICENSING FACTOR MCM FAMILY MEMBER"/>
    <property type="match status" value="1"/>
</dbReference>
<dbReference type="SMART" id="SM00350">
    <property type="entry name" value="MCM"/>
    <property type="match status" value="1"/>
</dbReference>
<dbReference type="GO" id="GO:1902975">
    <property type="term" value="P:mitotic DNA replication initiation"/>
    <property type="evidence" value="ECO:0000318"/>
    <property type="project" value="GO_Central"/>
</dbReference>
<dbReference type="InterPro" id="IPR027925">
    <property type="entry name" value="MCM_N"/>
</dbReference>
<keyword evidence="4 12" id="KW-0547">Nucleotide-binding</keyword>
<dbReference type="GO" id="GO:0006271">
    <property type="term" value="P:DNA strand elongation involved in DNA replication"/>
    <property type="evidence" value="ECO:0000318"/>
    <property type="project" value="GO_Central"/>
</dbReference>
<organism evidence="16">
    <name type="scientific">Physcomitrium patens</name>
    <name type="common">Spreading-leaved earth moss</name>
    <name type="synonym">Physcomitrella patens</name>
    <dbReference type="NCBI Taxonomy" id="3218"/>
    <lineage>
        <taxon>Eukaryota</taxon>
        <taxon>Viridiplantae</taxon>
        <taxon>Streptophyta</taxon>
        <taxon>Embryophyta</taxon>
        <taxon>Bryophyta</taxon>
        <taxon>Bryophytina</taxon>
        <taxon>Bryopsida</taxon>
        <taxon>Funariidae</taxon>
        <taxon>Funariales</taxon>
        <taxon>Funariaceae</taxon>
        <taxon>Physcomitrium</taxon>
    </lineage>
</organism>
<dbReference type="PaxDb" id="3218-PP1S172_96V6.1"/>
<comment type="subcellular location">
    <subcellularLocation>
        <location evidence="1">Nucleus</location>
    </subcellularLocation>
</comment>
<reference evidence="16 18" key="2">
    <citation type="journal article" date="2018" name="Plant J.">
        <title>The Physcomitrella patens chromosome-scale assembly reveals moss genome structure and evolution.</title>
        <authorList>
            <person name="Lang D."/>
            <person name="Ullrich K.K."/>
            <person name="Murat F."/>
            <person name="Fuchs J."/>
            <person name="Jenkins J."/>
            <person name="Haas F.B."/>
            <person name="Piednoel M."/>
            <person name="Gundlach H."/>
            <person name="Van Bel M."/>
            <person name="Meyberg R."/>
            <person name="Vives C."/>
            <person name="Morata J."/>
            <person name="Symeonidi A."/>
            <person name="Hiss M."/>
            <person name="Muchero W."/>
            <person name="Kamisugi Y."/>
            <person name="Saleh O."/>
            <person name="Blanc G."/>
            <person name="Decker E.L."/>
            <person name="van Gessel N."/>
            <person name="Grimwood J."/>
            <person name="Hayes R.D."/>
            <person name="Graham S.W."/>
            <person name="Gunter L.E."/>
            <person name="McDaniel S.F."/>
            <person name="Hoernstein S.N.W."/>
            <person name="Larsson A."/>
            <person name="Li F.W."/>
            <person name="Perroud P.F."/>
            <person name="Phillips J."/>
            <person name="Ranjan P."/>
            <person name="Rokshar D.S."/>
            <person name="Rothfels C.J."/>
            <person name="Schneider L."/>
            <person name="Shu S."/>
            <person name="Stevenson D.W."/>
            <person name="Thummler F."/>
            <person name="Tillich M."/>
            <person name="Villarreal Aguilar J.C."/>
            <person name="Widiez T."/>
            <person name="Wong G.K."/>
            <person name="Wymore A."/>
            <person name="Zhang Y."/>
            <person name="Zimmer A.D."/>
            <person name="Quatrano R.S."/>
            <person name="Mayer K.F.X."/>
            <person name="Goodstein D."/>
            <person name="Casacuberta J.M."/>
            <person name="Vandepoele K."/>
            <person name="Reski R."/>
            <person name="Cuming A.C."/>
            <person name="Tuskan G.A."/>
            <person name="Maumus F."/>
            <person name="Salse J."/>
            <person name="Schmutz J."/>
            <person name="Rensing S.A."/>
        </authorList>
    </citation>
    <scope>NUCLEOTIDE SEQUENCE [LARGE SCALE GENOMIC DNA]</scope>
    <source>
        <strain evidence="17 18">cv. Gransden 2004</strain>
    </source>
</reference>
<sequence>MENNDALDIGAVSSPYPSQSEGVSTPLPQVTSPSFDNAASPVAGRRAVRQTPTSAVRRRGRETDSARRRRSRSRSLGNSVYSSPYDAGTPGTPGTPVATPVYATPVGTPMGTPSFHRGTPQYKQRSELGSQGKPLHRRRRSQSREPGHRSPSREPSADGRPSESAEPDDTLGGEYAYVWGTNVNIPDVLRAIRRFLHNYRSSAHDLNSKYIQIIEETVEREEDTLNIDMSDIYDHDPDLYAKIVRYPLDIIPLLDTECQEVATSLLPTFEKHIEARPFNLKASVHMRELNPSDIDKLVSVKGMVIRCSSIIPEIKGAFFKCLVCGHSPPLVTVVKGRVEEPTRCEKPECAARNAMSLIHNRCTFANKQIVRLQETPDAIPEGETPHTVSMCLYNTMVDAVKPGDRIEVTGVFKAMAVRVGPNQRTLRALYKTYIDCVHVKKSDRGRLQTEDPMEMDKENDMYAGYHESDTSEAANEAKIQKLKELSKLPDIYDRLSRSLAPSIWELEDIKKGLLCQLFGGKAKKIPSGASFRGDINVLLVGDPGTSKSQLLQYVHKIAPRGIYTSGRGSSAVGLTAYVTKDPETRETVLESGALVLSDRGICCIDEFDKMSDNARSMLHEVMEQQTVSVAKAGIIASLNARTSVLACANPSGSRYNARLSVIDNIQLPPTLLSRFDLIYLMLDKPDEQNDRRLARHLVALHYENYEVSKQDALDLQTLTAYITYARQHVHPTLSDEAAEDLINGYVEMRQKGNFPGSSKKVITATPRQLESMIRISEALARMRFSEVVEKVDAAEAVRLLDVALQQSATDHATGTIDMDLITTGVSASERIRRANLLAALRELIADKISPGSSSGLKTSQLLEDIRSQSSVDVSLQDIKNALGSLQGEGFLTVHGDIVKRV</sequence>
<dbReference type="GeneID" id="112272748"/>
<dbReference type="GO" id="GO:0005524">
    <property type="term" value="F:ATP binding"/>
    <property type="evidence" value="ECO:0007669"/>
    <property type="project" value="UniProtKB-UniRule"/>
</dbReference>
<evidence type="ECO:0000256" key="8">
    <source>
        <dbReference type="ARBA" id="ARBA00023125"/>
    </source>
</evidence>
<keyword evidence="3 13" id="KW-0235">DNA replication</keyword>
<dbReference type="InterPro" id="IPR018525">
    <property type="entry name" value="MCM_CS"/>
</dbReference>